<accession>A0A934SMQ1</accession>
<dbReference type="EMBL" id="JAEPES010000004">
    <property type="protein sequence ID" value="MBK4348205.1"/>
    <property type="molecule type" value="Genomic_DNA"/>
</dbReference>
<dbReference type="PANTHER" id="PTHR34297:SF3">
    <property type="entry name" value="ALKALINE SHOCK PROTEIN 23"/>
    <property type="match status" value="1"/>
</dbReference>
<dbReference type="InterPro" id="IPR005531">
    <property type="entry name" value="Asp23"/>
</dbReference>
<evidence type="ECO:0000313" key="3">
    <source>
        <dbReference type="Proteomes" id="UP000636458"/>
    </source>
</evidence>
<reference evidence="2" key="1">
    <citation type="submission" date="2021-01" db="EMBL/GenBank/DDBJ databases">
        <title>Lacisediminihabitans sp. nov. strain G11-30, isolated from Antarctic Soil.</title>
        <authorList>
            <person name="Li J."/>
        </authorList>
    </citation>
    <scope>NUCLEOTIDE SEQUENCE</scope>
    <source>
        <strain evidence="2">G11-30</strain>
    </source>
</reference>
<evidence type="ECO:0000256" key="1">
    <source>
        <dbReference type="ARBA" id="ARBA00005721"/>
    </source>
</evidence>
<protein>
    <submittedName>
        <fullName evidence="2">Asp23/Gls24 family envelope stress response protein</fullName>
    </submittedName>
</protein>
<organism evidence="2 3">
    <name type="scientific">Lacisediminihabitans changchengi</name>
    <dbReference type="NCBI Taxonomy" id="2787634"/>
    <lineage>
        <taxon>Bacteria</taxon>
        <taxon>Bacillati</taxon>
        <taxon>Actinomycetota</taxon>
        <taxon>Actinomycetes</taxon>
        <taxon>Micrococcales</taxon>
        <taxon>Microbacteriaceae</taxon>
        <taxon>Lacisediminihabitans</taxon>
    </lineage>
</organism>
<gene>
    <name evidence="2" type="ORF">IV501_11215</name>
</gene>
<comment type="similarity">
    <text evidence="1">Belongs to the asp23 family.</text>
</comment>
<proteinExistence type="inferred from homology"/>
<dbReference type="Proteomes" id="UP000636458">
    <property type="component" value="Unassembled WGS sequence"/>
</dbReference>
<dbReference type="AlphaFoldDB" id="A0A934SMQ1"/>
<name>A0A934SMQ1_9MICO</name>
<evidence type="ECO:0000313" key="2">
    <source>
        <dbReference type="EMBL" id="MBK4348205.1"/>
    </source>
</evidence>
<dbReference type="RefSeq" id="WP_200556434.1">
    <property type="nucleotide sequence ID" value="NZ_JAEPES010000004.1"/>
</dbReference>
<comment type="caution">
    <text evidence="2">The sequence shown here is derived from an EMBL/GenBank/DDBJ whole genome shotgun (WGS) entry which is preliminary data.</text>
</comment>
<keyword evidence="3" id="KW-1185">Reference proteome</keyword>
<dbReference type="PANTHER" id="PTHR34297">
    <property type="entry name" value="HYPOTHETICAL CYTOSOLIC PROTEIN-RELATED"/>
    <property type="match status" value="1"/>
</dbReference>
<dbReference type="Pfam" id="PF03780">
    <property type="entry name" value="Asp23"/>
    <property type="match status" value="1"/>
</dbReference>
<sequence length="151" mass="15202">MAERVQTGTTTGTASATTASTLGLSGASAGKTVIVDPVVAKIAGIAARDVPGVYALGGGTARAFGAIRDAMGNTDLAQGVKVEVGETQVAADVTIVVEYPTPLHQVAADVRAAVADSIERLIGMEVAEINVTVSDVHIPGDDDTVEESRVS</sequence>